<dbReference type="EMBL" id="ABXV02000030">
    <property type="protein sequence ID" value="EFB71749.1"/>
    <property type="molecule type" value="Genomic_DNA"/>
</dbReference>
<gene>
    <name evidence="1" type="ORF">PROVRUST_07075</name>
</gene>
<accession>D1P4C4</accession>
<dbReference type="AlphaFoldDB" id="D1P4C4"/>
<protein>
    <submittedName>
        <fullName evidence="1">Uncharacterized protein</fullName>
    </submittedName>
</protein>
<reference evidence="1" key="1">
    <citation type="submission" date="2009-12" db="EMBL/GenBank/DDBJ databases">
        <authorList>
            <person name="Weinstock G."/>
            <person name="Sodergren E."/>
            <person name="Clifton S."/>
            <person name="Fulton L."/>
            <person name="Fulton B."/>
            <person name="Courtney L."/>
            <person name="Fronick C."/>
            <person name="Harrison M."/>
            <person name="Strong C."/>
            <person name="Farmer C."/>
            <person name="Delahaunty K."/>
            <person name="Markovic C."/>
            <person name="Hall O."/>
            <person name="Minx P."/>
            <person name="Tomlinson C."/>
            <person name="Mitreva M."/>
            <person name="Nelson J."/>
            <person name="Hou S."/>
            <person name="Wollam A."/>
            <person name="Pepin K.H."/>
            <person name="Johnson M."/>
            <person name="Bhonagiri V."/>
            <person name="Nash W.E."/>
            <person name="Warren W."/>
            <person name="Chinwalla A."/>
            <person name="Mardis E.R."/>
            <person name="Wilson R.K."/>
        </authorList>
    </citation>
    <scope>NUCLEOTIDE SEQUENCE [LARGE SCALE GENOMIC DNA]</scope>
    <source>
        <strain evidence="1">DSM 4541</strain>
    </source>
</reference>
<evidence type="ECO:0000313" key="2">
    <source>
        <dbReference type="Proteomes" id="UP000005512"/>
    </source>
</evidence>
<evidence type="ECO:0000313" key="1">
    <source>
        <dbReference type="EMBL" id="EFB71749.1"/>
    </source>
</evidence>
<comment type="caution">
    <text evidence="1">The sequence shown here is derived from an EMBL/GenBank/DDBJ whole genome shotgun (WGS) entry which is preliminary data.</text>
</comment>
<keyword evidence="2" id="KW-1185">Reference proteome</keyword>
<name>D1P4C4_9GAMM</name>
<dbReference type="HOGENOM" id="CLU_3139544_0_0_6"/>
<dbReference type="Proteomes" id="UP000005512">
    <property type="component" value="Unassembled WGS sequence"/>
</dbReference>
<organism evidence="1 2">
    <name type="scientific">Providencia rustigianii DSM 4541</name>
    <dbReference type="NCBI Taxonomy" id="500637"/>
    <lineage>
        <taxon>Bacteria</taxon>
        <taxon>Pseudomonadati</taxon>
        <taxon>Pseudomonadota</taxon>
        <taxon>Gammaproteobacteria</taxon>
        <taxon>Enterobacterales</taxon>
        <taxon>Morganellaceae</taxon>
        <taxon>Providencia</taxon>
    </lineage>
</organism>
<sequence>MGELDLLETYSSLFMLVSELKLDSLNSIHFRHNLACIFSQKTNKKAHQK</sequence>
<proteinExistence type="predicted"/>